<evidence type="ECO:0000259" key="1">
    <source>
        <dbReference type="Pfam" id="PF00571"/>
    </source>
</evidence>
<gene>
    <name evidence="2" type="ORF">G3561_11475</name>
    <name evidence="3" type="ORF">GCE86_08565</name>
</gene>
<dbReference type="EMBL" id="JAAHBZ010000003">
    <property type="protein sequence ID" value="NES28163.1"/>
    <property type="molecule type" value="Genomic_DNA"/>
</dbReference>
<reference evidence="3 4" key="1">
    <citation type="submission" date="2019-10" db="EMBL/GenBank/DDBJ databases">
        <title>Genome Sequence of Micromonospora terminaliae DSM 101760.</title>
        <authorList>
            <person name="Guo L."/>
        </authorList>
    </citation>
    <scope>NUCLEOTIDE SEQUENCE [LARGE SCALE GENOMIC DNA]</scope>
    <source>
        <strain evidence="3 4">DSM 101760</strain>
    </source>
</reference>
<protein>
    <submittedName>
        <fullName evidence="2">CBS domain-containing protein</fullName>
    </submittedName>
</protein>
<name>A0AAJ2ZFW5_9ACTN</name>
<evidence type="ECO:0000313" key="4">
    <source>
        <dbReference type="Proteomes" id="UP000402241"/>
    </source>
</evidence>
<dbReference type="SUPFAM" id="SSF54631">
    <property type="entry name" value="CBS-domain pair"/>
    <property type="match status" value="1"/>
</dbReference>
<dbReference type="RefSeq" id="WP_154226440.1">
    <property type="nucleotide sequence ID" value="NZ_CP045309.1"/>
</dbReference>
<organism evidence="2 5">
    <name type="scientific">Micromonospora terminaliae</name>
    <dbReference type="NCBI Taxonomy" id="1914461"/>
    <lineage>
        <taxon>Bacteria</taxon>
        <taxon>Bacillati</taxon>
        <taxon>Actinomycetota</taxon>
        <taxon>Actinomycetes</taxon>
        <taxon>Micromonosporales</taxon>
        <taxon>Micromonosporaceae</taxon>
        <taxon>Micromonospora</taxon>
    </lineage>
</organism>
<keyword evidence="4" id="KW-1185">Reference proteome</keyword>
<dbReference type="InterPro" id="IPR046342">
    <property type="entry name" value="CBS_dom_sf"/>
</dbReference>
<feature type="domain" description="CBS" evidence="1">
    <location>
        <begin position="26"/>
        <end position="68"/>
    </location>
</feature>
<dbReference type="InterPro" id="IPR000644">
    <property type="entry name" value="CBS_dom"/>
</dbReference>
<dbReference type="Gene3D" id="3.10.580.10">
    <property type="entry name" value="CBS-domain"/>
    <property type="match status" value="1"/>
</dbReference>
<evidence type="ECO:0000313" key="2">
    <source>
        <dbReference type="EMBL" id="NES28163.1"/>
    </source>
</evidence>
<dbReference type="AlphaFoldDB" id="A0AAJ2ZFW5"/>
<proteinExistence type="predicted"/>
<dbReference type="Pfam" id="PF00571">
    <property type="entry name" value="CBS"/>
    <property type="match status" value="1"/>
</dbReference>
<dbReference type="Proteomes" id="UP000402241">
    <property type="component" value="Chromosome"/>
</dbReference>
<evidence type="ECO:0000313" key="3">
    <source>
        <dbReference type="EMBL" id="QGL47095.1"/>
    </source>
</evidence>
<dbReference type="EMBL" id="CP045309">
    <property type="protein sequence ID" value="QGL47095.1"/>
    <property type="molecule type" value="Genomic_DNA"/>
</dbReference>
<evidence type="ECO:0000313" key="5">
    <source>
        <dbReference type="Proteomes" id="UP000477779"/>
    </source>
</evidence>
<reference evidence="2 5" key="2">
    <citation type="submission" date="2020-02" db="EMBL/GenBank/DDBJ databases">
        <title>WGS of Micromonospora spp. isolated from hot spring.</title>
        <authorList>
            <person name="Thawai C."/>
        </authorList>
    </citation>
    <scope>NUCLEOTIDE SEQUENCE [LARGE SCALE GENOMIC DNA]</scope>
    <source>
        <strain evidence="2 5">TMS7</strain>
    </source>
</reference>
<accession>A0AAJ2ZFW5</accession>
<sequence length="261" mass="28742">MIHGHSDDIATAIRTRHLQTPIARVLCYGADTPVLDVANALADAGFDSAPVTREGEICGYVHRADLVDQPGTLAAHTRPLTASRVIAGDTPLATLLPALRRAKFLFVVDGHDIVGIVSPADLNKQPGRTYFYLLVSAFELYLAERTRALFADQEKALLLLPQSRQERIRDRLATEQREDVVADIVAAMDFTDLLKIVKKTDALRGAFGDYSAAKWESEVSAPLIELRHAVMHTVRTLATEAPTSLQRLISLDERLRRLLSA</sequence>
<dbReference type="Proteomes" id="UP000477779">
    <property type="component" value="Unassembled WGS sequence"/>
</dbReference>